<gene>
    <name evidence="2" type="ORF">ALC56_02877</name>
</gene>
<name>A0A151K059_9HYME</name>
<evidence type="ECO:0000259" key="1">
    <source>
        <dbReference type="Pfam" id="PF26215"/>
    </source>
</evidence>
<dbReference type="Proteomes" id="UP000078541">
    <property type="component" value="Unassembled WGS sequence"/>
</dbReference>
<dbReference type="STRING" id="34720.A0A151K059"/>
<feature type="non-terminal residue" evidence="2">
    <location>
        <position position="1"/>
    </location>
</feature>
<sequence>KQQLLYEYYDAPAGGHQGILRMIKRIRLLYDWGRFLNFNSNHPIAQKKGTIFSLVDRAFLLSDFKFHSKNLTFLINILLDNDYPLTFIFDTVNQRIKNLIKNRHLIHRDLADNVCANESASWLTAPFIPSYRKV</sequence>
<protein>
    <recommendedName>
        <fullName evidence="1">Helix-turn-helix domain-containing protein</fullName>
    </recommendedName>
</protein>
<accession>A0A151K059</accession>
<feature type="domain" description="Helix-turn-helix" evidence="1">
    <location>
        <begin position="34"/>
        <end position="92"/>
    </location>
</feature>
<keyword evidence="3" id="KW-1185">Reference proteome</keyword>
<evidence type="ECO:0000313" key="2">
    <source>
        <dbReference type="EMBL" id="KYN42700.1"/>
    </source>
</evidence>
<organism evidence="2 3">
    <name type="scientific">Trachymyrmex septentrionalis</name>
    <dbReference type="NCBI Taxonomy" id="34720"/>
    <lineage>
        <taxon>Eukaryota</taxon>
        <taxon>Metazoa</taxon>
        <taxon>Ecdysozoa</taxon>
        <taxon>Arthropoda</taxon>
        <taxon>Hexapoda</taxon>
        <taxon>Insecta</taxon>
        <taxon>Pterygota</taxon>
        <taxon>Neoptera</taxon>
        <taxon>Endopterygota</taxon>
        <taxon>Hymenoptera</taxon>
        <taxon>Apocrita</taxon>
        <taxon>Aculeata</taxon>
        <taxon>Formicoidea</taxon>
        <taxon>Formicidae</taxon>
        <taxon>Myrmicinae</taxon>
        <taxon>Trachymyrmex</taxon>
    </lineage>
</organism>
<proteinExistence type="predicted"/>
<dbReference type="InterPro" id="IPR058912">
    <property type="entry name" value="HTH_animal"/>
</dbReference>
<dbReference type="AlphaFoldDB" id="A0A151K059"/>
<dbReference type="EMBL" id="KQ981327">
    <property type="protein sequence ID" value="KYN42700.1"/>
    <property type="molecule type" value="Genomic_DNA"/>
</dbReference>
<evidence type="ECO:0000313" key="3">
    <source>
        <dbReference type="Proteomes" id="UP000078541"/>
    </source>
</evidence>
<dbReference type="Pfam" id="PF26215">
    <property type="entry name" value="HTH_animal"/>
    <property type="match status" value="1"/>
</dbReference>
<reference evidence="2 3" key="1">
    <citation type="submission" date="2016-03" db="EMBL/GenBank/DDBJ databases">
        <title>Trachymyrmex septentrionalis WGS genome.</title>
        <authorList>
            <person name="Nygaard S."/>
            <person name="Hu H."/>
            <person name="Boomsma J."/>
            <person name="Zhang G."/>
        </authorList>
    </citation>
    <scope>NUCLEOTIDE SEQUENCE [LARGE SCALE GENOMIC DNA]</scope>
    <source>
        <strain evidence="2">Tsep2-gDNA-1</strain>
        <tissue evidence="2">Whole body</tissue>
    </source>
</reference>